<gene>
    <name evidence="3" type="ORF">V6X64_01740</name>
</gene>
<dbReference type="Pfam" id="PF13279">
    <property type="entry name" value="4HBT_2"/>
    <property type="match status" value="1"/>
</dbReference>
<dbReference type="RefSeq" id="WP_367966198.1">
    <property type="nucleotide sequence ID" value="NZ_JBAKFI010000003.1"/>
</dbReference>
<name>A0ABV3S8B7_9GAMM</name>
<proteinExistence type="inferred from homology"/>
<evidence type="ECO:0000256" key="1">
    <source>
        <dbReference type="ARBA" id="ARBA00005953"/>
    </source>
</evidence>
<organism evidence="3 4">
    <name type="scientific">Spiribacter onubensis</name>
    <dbReference type="NCBI Taxonomy" id="3122420"/>
    <lineage>
        <taxon>Bacteria</taxon>
        <taxon>Pseudomonadati</taxon>
        <taxon>Pseudomonadota</taxon>
        <taxon>Gammaproteobacteria</taxon>
        <taxon>Chromatiales</taxon>
        <taxon>Ectothiorhodospiraceae</taxon>
        <taxon>Spiribacter</taxon>
    </lineage>
</organism>
<dbReference type="InterPro" id="IPR050563">
    <property type="entry name" value="4-hydroxybenzoyl-CoA_TE"/>
</dbReference>
<dbReference type="EMBL" id="JBAKFJ010000001">
    <property type="protein sequence ID" value="MEX0385718.1"/>
    <property type="molecule type" value="Genomic_DNA"/>
</dbReference>
<dbReference type="SUPFAM" id="SSF54637">
    <property type="entry name" value="Thioesterase/thiol ester dehydrase-isomerase"/>
    <property type="match status" value="1"/>
</dbReference>
<evidence type="ECO:0000256" key="2">
    <source>
        <dbReference type="ARBA" id="ARBA00022801"/>
    </source>
</evidence>
<dbReference type="PANTHER" id="PTHR31793">
    <property type="entry name" value="4-HYDROXYBENZOYL-COA THIOESTERASE FAMILY MEMBER"/>
    <property type="match status" value="1"/>
</dbReference>
<evidence type="ECO:0000313" key="4">
    <source>
        <dbReference type="Proteomes" id="UP001556653"/>
    </source>
</evidence>
<dbReference type="PANTHER" id="PTHR31793:SF27">
    <property type="entry name" value="NOVEL THIOESTERASE SUPERFAMILY DOMAIN AND SAPOSIN A-TYPE DOMAIN CONTAINING PROTEIN (0610012H03RIK)"/>
    <property type="match status" value="1"/>
</dbReference>
<keyword evidence="4" id="KW-1185">Reference proteome</keyword>
<comment type="caution">
    <text evidence="3">The sequence shown here is derived from an EMBL/GenBank/DDBJ whole genome shotgun (WGS) entry which is preliminary data.</text>
</comment>
<protein>
    <submittedName>
        <fullName evidence="3">Thioesterase family protein</fullName>
    </submittedName>
</protein>
<dbReference type="InterPro" id="IPR029069">
    <property type="entry name" value="HotDog_dom_sf"/>
</dbReference>
<sequence>MARERIDLPENLPYRHSLIIRVTDINHGGHMGNERVLMYCQEARAAWLASLGLGEGDVGGVGLVVADATIRFRAEGFAGDCLDIDIGAAAFHRRGCDFFYRLTRRADCREIARARTGIICFDYQRRRPADAPPRFREQLGD</sequence>
<accession>A0ABV3S8B7</accession>
<evidence type="ECO:0000313" key="3">
    <source>
        <dbReference type="EMBL" id="MEX0385718.1"/>
    </source>
</evidence>
<reference evidence="3 4" key="1">
    <citation type="submission" date="2024-02" db="EMBL/GenBank/DDBJ databases">
        <title>New especies of Spiribacter isolated from saline water.</title>
        <authorList>
            <person name="Leon M.J."/>
            <person name="De La Haba R."/>
            <person name="Sanchez-Porro C."/>
            <person name="Ventosa A."/>
        </authorList>
    </citation>
    <scope>NUCLEOTIDE SEQUENCE [LARGE SCALE GENOMIC DNA]</scope>
    <source>
        <strain evidence="4">ag22IC4-227</strain>
    </source>
</reference>
<keyword evidence="2" id="KW-0378">Hydrolase</keyword>
<dbReference type="Gene3D" id="3.10.129.10">
    <property type="entry name" value="Hotdog Thioesterase"/>
    <property type="match status" value="1"/>
</dbReference>
<comment type="similarity">
    <text evidence="1">Belongs to the 4-hydroxybenzoyl-CoA thioesterase family.</text>
</comment>
<dbReference type="Proteomes" id="UP001556653">
    <property type="component" value="Unassembled WGS sequence"/>
</dbReference>
<dbReference type="CDD" id="cd00586">
    <property type="entry name" value="4HBT"/>
    <property type="match status" value="1"/>
</dbReference>